<evidence type="ECO:0000313" key="1">
    <source>
        <dbReference type="EMBL" id="HCS94021.1"/>
    </source>
</evidence>
<protein>
    <recommendedName>
        <fullName evidence="3">General stress protein 17M-like domain-containing protein</fullName>
    </recommendedName>
</protein>
<comment type="caution">
    <text evidence="1">The sequence shown here is derived from an EMBL/GenBank/DDBJ whole genome shotgun (WGS) entry which is preliminary data.</text>
</comment>
<name>A0A3D4S7T1_9ENTE</name>
<dbReference type="Proteomes" id="UP000262195">
    <property type="component" value="Unassembled WGS sequence"/>
</dbReference>
<reference evidence="1 2" key="1">
    <citation type="journal article" date="2018" name="Nat. Biotechnol.">
        <title>A standardized bacterial taxonomy based on genome phylogeny substantially revises the tree of life.</title>
        <authorList>
            <person name="Parks D.H."/>
            <person name="Chuvochina M."/>
            <person name="Waite D.W."/>
            <person name="Rinke C."/>
            <person name="Skarshewski A."/>
            <person name="Chaumeil P.A."/>
            <person name="Hugenholtz P."/>
        </authorList>
    </citation>
    <scope>NUCLEOTIDE SEQUENCE [LARGE SCALE GENOMIC DNA]</scope>
    <source>
        <strain evidence="1">UBA11306</strain>
    </source>
</reference>
<evidence type="ECO:0000313" key="2">
    <source>
        <dbReference type="Proteomes" id="UP000262195"/>
    </source>
</evidence>
<evidence type="ECO:0008006" key="3">
    <source>
        <dbReference type="Google" id="ProtNLM"/>
    </source>
</evidence>
<dbReference type="STRING" id="1121105.GCA_000421665_00575"/>
<organism evidence="1 2">
    <name type="scientific">Bavariicoccus seileri</name>
    <dbReference type="NCBI Taxonomy" id="549685"/>
    <lineage>
        <taxon>Bacteria</taxon>
        <taxon>Bacillati</taxon>
        <taxon>Bacillota</taxon>
        <taxon>Bacilli</taxon>
        <taxon>Lactobacillales</taxon>
        <taxon>Enterococcaceae</taxon>
        <taxon>Bavariicoccus</taxon>
    </lineage>
</organism>
<dbReference type="EMBL" id="DQHO01000031">
    <property type="protein sequence ID" value="HCS94021.1"/>
    <property type="molecule type" value="Genomic_DNA"/>
</dbReference>
<accession>A0A3D4S7T1</accession>
<gene>
    <name evidence="1" type="ORF">DIW15_04875</name>
</gene>
<dbReference type="AlphaFoldDB" id="A0A3D4S7T1"/>
<sequence length="139" mass="15033">MDNAVVYGIYDSINDALKAVSELSDKVYTKNQINLVASEEMIKKFPTETEVGVKPYDEDETNGLWHKVLGSMLIVPFDGQTTTGGLVEPAQGTYVIGDLGTKDLDHEDDKGSTLEHYSDDIAAGKIVVVTDGDYGTTLA</sequence>
<proteinExistence type="predicted"/>